<dbReference type="EMBL" id="CP043046">
    <property type="protein sequence ID" value="QEI07576.1"/>
    <property type="molecule type" value="Genomic_DNA"/>
</dbReference>
<dbReference type="PANTHER" id="PTHR35007:SF1">
    <property type="entry name" value="PILUS ASSEMBLY PROTEIN"/>
    <property type="match status" value="1"/>
</dbReference>
<evidence type="ECO:0000256" key="6">
    <source>
        <dbReference type="SAM" id="Phobius"/>
    </source>
</evidence>
<sequence length="284" mass="30974">MTVWVWLAMLSIALAAGAAVWMISGVVIQAFARQRDAFTEQAGVRLSEAFLFIDPSRLWIAAMVLAGLAASLTMALTQQWILAGAAAIAGMVLPRRWLNQLRLRRQHRFDMQLPDALLALAGGLRAGASVQGAVGHVVAEANAPLNQELGLMLRQQRLGVSFEDALLNLQARMPTEATVLLVSSLRIASDTGGNLADALERIASTVRSRLHMEGRIRALTAQGRLQALVVGLLPVLLVLVLHKLEPEAMAELWRTPMGWATLTILVMMETCGLWLIRRIVRIDV</sequence>
<dbReference type="InterPro" id="IPR042094">
    <property type="entry name" value="T2SS_GspF_sf"/>
</dbReference>
<feature type="transmembrane region" description="Helical" evidence="6">
    <location>
        <begin position="6"/>
        <end position="28"/>
    </location>
</feature>
<dbReference type="KEGG" id="pacr:FXN63_18335"/>
<evidence type="ECO:0000256" key="3">
    <source>
        <dbReference type="ARBA" id="ARBA00022692"/>
    </source>
</evidence>
<dbReference type="Pfam" id="PF00482">
    <property type="entry name" value="T2SSF"/>
    <property type="match status" value="1"/>
</dbReference>
<evidence type="ECO:0000256" key="1">
    <source>
        <dbReference type="ARBA" id="ARBA00004651"/>
    </source>
</evidence>
<evidence type="ECO:0000256" key="5">
    <source>
        <dbReference type="ARBA" id="ARBA00023136"/>
    </source>
</evidence>
<proteinExistence type="predicted"/>
<dbReference type="GO" id="GO:0005886">
    <property type="term" value="C:plasma membrane"/>
    <property type="evidence" value="ECO:0007669"/>
    <property type="project" value="UniProtKB-SubCell"/>
</dbReference>
<evidence type="ECO:0000313" key="9">
    <source>
        <dbReference type="Proteomes" id="UP000325161"/>
    </source>
</evidence>
<accession>A0A5C0B0U2</accession>
<keyword evidence="4 6" id="KW-1133">Transmembrane helix</keyword>
<feature type="transmembrane region" description="Helical" evidence="6">
    <location>
        <begin position="225"/>
        <end position="244"/>
    </location>
</feature>
<feature type="domain" description="Type II secretion system protein GspF" evidence="7">
    <location>
        <begin position="117"/>
        <end position="241"/>
    </location>
</feature>
<evidence type="ECO:0000256" key="2">
    <source>
        <dbReference type="ARBA" id="ARBA00022475"/>
    </source>
</evidence>
<evidence type="ECO:0000259" key="7">
    <source>
        <dbReference type="Pfam" id="PF00482"/>
    </source>
</evidence>
<evidence type="ECO:0000313" key="8">
    <source>
        <dbReference type="EMBL" id="QEI07576.1"/>
    </source>
</evidence>
<gene>
    <name evidence="8" type="ORF">FXN63_18335</name>
</gene>
<dbReference type="PANTHER" id="PTHR35007">
    <property type="entry name" value="INTEGRAL MEMBRANE PROTEIN-RELATED"/>
    <property type="match status" value="1"/>
</dbReference>
<feature type="transmembrane region" description="Helical" evidence="6">
    <location>
        <begin position="80"/>
        <end position="98"/>
    </location>
</feature>
<reference evidence="8 9" key="1">
    <citation type="submission" date="2019-08" db="EMBL/GenBank/DDBJ databases">
        <title>Amphibian skin-associated Pigmentiphaga: genome sequence and occurrence across geography and hosts.</title>
        <authorList>
            <person name="Bletz M.C."/>
            <person name="Bunk B."/>
            <person name="Sproeer C."/>
            <person name="Biwer P."/>
            <person name="Reiter S."/>
            <person name="Rabemananjara F.C.E."/>
            <person name="Schulz S."/>
            <person name="Overmann J."/>
            <person name="Vences M."/>
        </authorList>
    </citation>
    <scope>NUCLEOTIDE SEQUENCE [LARGE SCALE GENOMIC DNA]</scope>
    <source>
        <strain evidence="8 9">Mada1488</strain>
    </source>
</reference>
<dbReference type="RefSeq" id="WP_148816623.1">
    <property type="nucleotide sequence ID" value="NZ_CP043046.1"/>
</dbReference>
<dbReference type="Proteomes" id="UP000325161">
    <property type="component" value="Chromosome"/>
</dbReference>
<organism evidence="8 9">
    <name type="scientific">Pigmentiphaga aceris</name>
    <dbReference type="NCBI Taxonomy" id="1940612"/>
    <lineage>
        <taxon>Bacteria</taxon>
        <taxon>Pseudomonadati</taxon>
        <taxon>Pseudomonadota</taxon>
        <taxon>Betaproteobacteria</taxon>
        <taxon>Burkholderiales</taxon>
        <taxon>Alcaligenaceae</taxon>
        <taxon>Pigmentiphaga</taxon>
    </lineage>
</organism>
<feature type="transmembrane region" description="Helical" evidence="6">
    <location>
        <begin position="49"/>
        <end position="74"/>
    </location>
</feature>
<dbReference type="AlphaFoldDB" id="A0A5C0B0U2"/>
<keyword evidence="9" id="KW-1185">Reference proteome</keyword>
<protein>
    <submittedName>
        <fullName evidence="8">Pilus assembly protein</fullName>
    </submittedName>
</protein>
<keyword evidence="2" id="KW-1003">Cell membrane</keyword>
<name>A0A5C0B0U2_9BURK</name>
<dbReference type="Gene3D" id="1.20.81.30">
    <property type="entry name" value="Type II secretion system (T2SS), domain F"/>
    <property type="match status" value="1"/>
</dbReference>
<evidence type="ECO:0000256" key="4">
    <source>
        <dbReference type="ARBA" id="ARBA00022989"/>
    </source>
</evidence>
<keyword evidence="5 6" id="KW-0472">Membrane</keyword>
<dbReference type="OrthoDB" id="597333at2"/>
<keyword evidence="3 6" id="KW-0812">Transmembrane</keyword>
<comment type="subcellular location">
    <subcellularLocation>
        <location evidence="1">Cell membrane</location>
        <topology evidence="1">Multi-pass membrane protein</topology>
    </subcellularLocation>
</comment>
<dbReference type="InterPro" id="IPR018076">
    <property type="entry name" value="T2SS_GspF_dom"/>
</dbReference>
<feature type="transmembrane region" description="Helical" evidence="6">
    <location>
        <begin position="256"/>
        <end position="276"/>
    </location>
</feature>